<evidence type="ECO:0000313" key="1">
    <source>
        <dbReference type="EMBL" id="CAI5767394.1"/>
    </source>
</evidence>
<reference evidence="1" key="1">
    <citation type="submission" date="2022-12" db="EMBL/GenBank/DDBJ databases">
        <authorList>
            <person name="Alioto T."/>
            <person name="Alioto T."/>
            <person name="Gomez Garrido J."/>
        </authorList>
    </citation>
    <scope>NUCLEOTIDE SEQUENCE</scope>
</reference>
<dbReference type="InterPro" id="IPR016025">
    <property type="entry name" value="Clathrin_H-chain_N"/>
</dbReference>
<name>A0AA35NXG3_9SAUR</name>
<dbReference type="GO" id="GO:0006886">
    <property type="term" value="P:intracellular protein transport"/>
    <property type="evidence" value="ECO:0007669"/>
    <property type="project" value="InterPro"/>
</dbReference>
<dbReference type="GO" id="GO:0032051">
    <property type="term" value="F:clathrin light chain binding"/>
    <property type="evidence" value="ECO:0007669"/>
    <property type="project" value="TreeGrafter"/>
</dbReference>
<evidence type="ECO:0000313" key="2">
    <source>
        <dbReference type="Proteomes" id="UP001178461"/>
    </source>
</evidence>
<dbReference type="GO" id="GO:0005198">
    <property type="term" value="F:structural molecule activity"/>
    <property type="evidence" value="ECO:0007669"/>
    <property type="project" value="InterPro"/>
</dbReference>
<keyword evidence="2" id="KW-1185">Reference proteome</keyword>
<dbReference type="PANTHER" id="PTHR10292">
    <property type="entry name" value="CLATHRIN HEAVY CHAIN RELATED"/>
    <property type="match status" value="1"/>
</dbReference>
<dbReference type="GO" id="GO:0030130">
    <property type="term" value="C:clathrin coat of trans-Golgi network vesicle"/>
    <property type="evidence" value="ECO:0007669"/>
    <property type="project" value="InterPro"/>
</dbReference>
<dbReference type="Proteomes" id="UP001178461">
    <property type="component" value="Chromosome 2"/>
</dbReference>
<organism evidence="1 2">
    <name type="scientific">Podarcis lilfordi</name>
    <name type="common">Lilford's wall lizard</name>
    <dbReference type="NCBI Taxonomy" id="74358"/>
    <lineage>
        <taxon>Eukaryota</taxon>
        <taxon>Metazoa</taxon>
        <taxon>Chordata</taxon>
        <taxon>Craniata</taxon>
        <taxon>Vertebrata</taxon>
        <taxon>Euteleostomi</taxon>
        <taxon>Lepidosauria</taxon>
        <taxon>Squamata</taxon>
        <taxon>Bifurcata</taxon>
        <taxon>Unidentata</taxon>
        <taxon>Episquamata</taxon>
        <taxon>Laterata</taxon>
        <taxon>Lacertibaenia</taxon>
        <taxon>Lacertidae</taxon>
        <taxon>Podarcis</taxon>
    </lineage>
</organism>
<dbReference type="GO" id="GO:0030132">
    <property type="term" value="C:clathrin coat of coated pit"/>
    <property type="evidence" value="ECO:0007669"/>
    <property type="project" value="InterPro"/>
</dbReference>
<dbReference type="EMBL" id="OX395127">
    <property type="protein sequence ID" value="CAI5767394.1"/>
    <property type="molecule type" value="Genomic_DNA"/>
</dbReference>
<dbReference type="Gene3D" id="2.130.10.110">
    <property type="entry name" value="Clathrin heavy-chain terminal domain"/>
    <property type="match status" value="1"/>
</dbReference>
<accession>A0AA35NXG3</accession>
<proteinExistence type="predicted"/>
<gene>
    <name evidence="1" type="ORF">PODLI_1B000295</name>
</gene>
<dbReference type="GO" id="GO:0071439">
    <property type="term" value="C:clathrin complex"/>
    <property type="evidence" value="ECO:0007669"/>
    <property type="project" value="TreeGrafter"/>
</dbReference>
<dbReference type="SUPFAM" id="SSF50989">
    <property type="entry name" value="Clathrin heavy-chain terminal domain"/>
    <property type="match status" value="1"/>
</dbReference>
<protein>
    <submittedName>
        <fullName evidence="1">Clathrin heavy chain 2-like isoform X2</fullName>
    </submittedName>
</protein>
<dbReference type="AlphaFoldDB" id="A0AA35NXG3"/>
<dbReference type="PANTHER" id="PTHR10292:SF1">
    <property type="entry name" value="CLATHRIN HEAVY CHAIN"/>
    <property type="match status" value="1"/>
</dbReference>
<sequence>MSTAEINWTCSEENLGGASMDFQLSALSGTWAEDNPATNLIPILVDSEYQAMSEPVSPVRVEVLTQLQAHGIVSEYITYPRVTFSSASRLCVRHSPPGDSSRQSLTLLDPRASPKEDQAPPNWTLHHVQGALANPSCPLLAVRAGQLAQVYDVDQRSLRYQWEFAHPIEYWVWLNADILAVVTEEDVFHWTVKRSGPSWQFSRHERLCGMEVVGYQRDASHMWMALSALGLEQSQVVGLTQLYWRGGPLSQVIEAQAVSLPQHRFSRNPKPSTSLLAAVRRGKEQAGQFHVVELGPHQPGNAALLSARDTLPFKGTQLGDFPSAVQFLPHLGVVVILTKHAFLFLADVETAQTIHRIHLVLDILFATVLDDERPHSLLGVCRSGKVLSISICPYALCQYISHHPTSLCLSQRVLQLVGQIPAPQKAISVE</sequence>
<dbReference type="GO" id="GO:0006898">
    <property type="term" value="P:receptor-mediated endocytosis"/>
    <property type="evidence" value="ECO:0007669"/>
    <property type="project" value="TreeGrafter"/>
</dbReference>